<dbReference type="GO" id="GO:0140643">
    <property type="term" value="F:hydroxymethylglutaryl-CoA reductase (NADH) activity"/>
    <property type="evidence" value="ECO:0007669"/>
    <property type="project" value="UniProtKB-EC"/>
</dbReference>
<dbReference type="NCBIfam" id="TIGR00532">
    <property type="entry name" value="HMG_CoA_R_NAD"/>
    <property type="match status" value="1"/>
</dbReference>
<keyword evidence="3" id="KW-1185">Reference proteome</keyword>
<gene>
    <name evidence="2" type="ORF">KTJ72_06105</name>
</gene>
<comment type="pathway">
    <text evidence="1">Metabolic intermediate metabolism; (R)-mevalonate degradation; (S)-3-hydroxy-3-methylglutaryl-CoA from (R)-mevalonate: step 1/1.</text>
</comment>
<dbReference type="CDD" id="cd00644">
    <property type="entry name" value="HMG-CoA_reductase_classII"/>
    <property type="match status" value="1"/>
</dbReference>
<dbReference type="PROSITE" id="PS01192">
    <property type="entry name" value="HMG_COA_REDUCTASE_3"/>
    <property type="match status" value="1"/>
</dbReference>
<name>A0ABS6M5I2_9LACO</name>
<dbReference type="EC" id="1.1.1.88" evidence="1"/>
<accession>A0ABS6M5I2</accession>
<proteinExistence type="inferred from homology"/>
<keyword evidence="1 2" id="KW-0560">Oxidoreductase</keyword>
<dbReference type="InterPro" id="IPR023076">
    <property type="entry name" value="HMG_CoA_Rdtase_CS"/>
</dbReference>
<comment type="similarity">
    <text evidence="1">Belongs to the HMG-CoA reductase family.</text>
</comment>
<evidence type="ECO:0000313" key="2">
    <source>
        <dbReference type="EMBL" id="MBV0915448.1"/>
    </source>
</evidence>
<evidence type="ECO:0000256" key="1">
    <source>
        <dbReference type="RuleBase" id="RU361219"/>
    </source>
</evidence>
<protein>
    <recommendedName>
        <fullName evidence="1">3-hydroxy-3-methylglutaryl coenzyme A reductase</fullName>
        <shortName evidence="1">HMG-CoA reductase</shortName>
        <ecNumber evidence="1">1.1.1.88</ecNumber>
    </recommendedName>
</protein>
<dbReference type="PANTHER" id="PTHR10572:SF24">
    <property type="entry name" value="3-HYDROXY-3-METHYLGLUTARYL-COENZYME A REDUCTASE"/>
    <property type="match status" value="1"/>
</dbReference>
<comment type="caution">
    <text evidence="2">The sequence shown here is derived from an EMBL/GenBank/DDBJ whole genome shotgun (WGS) entry which is preliminary data.</text>
</comment>
<dbReference type="Pfam" id="PF00368">
    <property type="entry name" value="HMG-CoA_red"/>
    <property type="match status" value="1"/>
</dbReference>
<comment type="catalytic activity">
    <reaction evidence="1">
        <text>(R)-mevalonate + 2 NAD(+) + CoA = (3S)-3-hydroxy-3-methylglutaryl-CoA + 2 NADH + 2 H(+)</text>
        <dbReference type="Rhea" id="RHEA:14833"/>
        <dbReference type="ChEBI" id="CHEBI:15378"/>
        <dbReference type="ChEBI" id="CHEBI:36464"/>
        <dbReference type="ChEBI" id="CHEBI:43074"/>
        <dbReference type="ChEBI" id="CHEBI:57287"/>
        <dbReference type="ChEBI" id="CHEBI:57540"/>
        <dbReference type="ChEBI" id="CHEBI:57945"/>
        <dbReference type="EC" id="1.1.1.88"/>
    </reaction>
</comment>
<dbReference type="Proteomes" id="UP000751196">
    <property type="component" value="Unassembled WGS sequence"/>
</dbReference>
<keyword evidence="1" id="KW-0520">NAD</keyword>
<dbReference type="InterPro" id="IPR002202">
    <property type="entry name" value="HMG_CoA_Rdtase"/>
</dbReference>
<dbReference type="EMBL" id="JAHQYH010000010">
    <property type="protein sequence ID" value="MBV0915448.1"/>
    <property type="molecule type" value="Genomic_DNA"/>
</dbReference>
<dbReference type="PANTHER" id="PTHR10572">
    <property type="entry name" value="3-HYDROXY-3-METHYLGLUTARYL-COENZYME A REDUCTASE"/>
    <property type="match status" value="1"/>
</dbReference>
<organism evidence="2 3">
    <name type="scientific">Apilactobacillus waqarii</name>
    <dbReference type="NCBI Taxonomy" id="2851006"/>
    <lineage>
        <taxon>Bacteria</taxon>
        <taxon>Bacillati</taxon>
        <taxon>Bacillota</taxon>
        <taxon>Bacilli</taxon>
        <taxon>Lactobacillales</taxon>
        <taxon>Lactobacillaceae</taxon>
        <taxon>Apilactobacillus</taxon>
    </lineage>
</organism>
<reference evidence="2 3" key="1">
    <citation type="submission" date="2021-06" db="EMBL/GenBank/DDBJ databases">
        <title>Draft genome sequence of a glucan synthesizing Apilactobacillus waqareii isolate HBW1.</title>
        <authorList>
            <person name="Anwar M.A."/>
        </authorList>
    </citation>
    <scope>NUCLEOTIDE SEQUENCE [LARGE SCALE GENOMIC DNA]</scope>
    <source>
        <strain evidence="2 3">HBW1</strain>
    </source>
</reference>
<sequence length="422" mass="45767">MMGTFKHFYHRNYDDRMKLISEFAGLDMNQKHEMTSDYHQSSDSLVENYVTDYSIPEGVAVNFMINGIEKIVPMVTEEPSVIAAASNGARLFAKGSGITAEVLGRNLMGQIVVKTHDINLLIGIVNTHQEHIIDIANQSHPSILEYGGGAKKVRVRKLDDDYASVDLFVNVGEAMGANIINSMLESTSEFIEERVSGDVLMSILSNYGEDNLVKVSGSIPVSQLGNPDTNGMNVANRIVEASHIAQIDPYRAATHNKGIMNGIDAVVMAMGNDWRAVEAGVHSYASKDGQYKGLSNWSIDGDNLVGEMTIPLSLGFIGGAVKVLPKVKINQQLSQVTSKKELSQVVASVGLAQNLAALKALVTDGIQKGHMNLQLNSLVMSAGAKGEEVKQVVSEMIANHLNDLKSAQKILNQIRNNNEGEF</sequence>
<dbReference type="PROSITE" id="PS50065">
    <property type="entry name" value="HMG_COA_REDUCTASE_4"/>
    <property type="match status" value="1"/>
</dbReference>
<dbReference type="InterPro" id="IPR004553">
    <property type="entry name" value="HMG_CoA_Rdtase_bac-typ"/>
</dbReference>
<evidence type="ECO:0000313" key="3">
    <source>
        <dbReference type="Proteomes" id="UP000751196"/>
    </source>
</evidence>